<name>A0A9W6EVN0_9FLAO</name>
<organism evidence="1 2">
    <name type="scientific">Neptunitalea chrysea</name>
    <dbReference type="NCBI Taxonomy" id="1647581"/>
    <lineage>
        <taxon>Bacteria</taxon>
        <taxon>Pseudomonadati</taxon>
        <taxon>Bacteroidota</taxon>
        <taxon>Flavobacteriia</taxon>
        <taxon>Flavobacteriales</taxon>
        <taxon>Flavobacteriaceae</taxon>
        <taxon>Neptunitalea</taxon>
    </lineage>
</organism>
<evidence type="ECO:0000313" key="1">
    <source>
        <dbReference type="EMBL" id="GLB51743.1"/>
    </source>
</evidence>
<dbReference type="Gene3D" id="3.30.420.10">
    <property type="entry name" value="Ribonuclease H-like superfamily/Ribonuclease H"/>
    <property type="match status" value="1"/>
</dbReference>
<dbReference type="EMBL" id="BRVP01000004">
    <property type="protein sequence ID" value="GLB51743.1"/>
    <property type="molecule type" value="Genomic_DNA"/>
</dbReference>
<evidence type="ECO:0000313" key="2">
    <source>
        <dbReference type="Proteomes" id="UP001143545"/>
    </source>
</evidence>
<dbReference type="SUPFAM" id="SSF53098">
    <property type="entry name" value="Ribonuclease H-like"/>
    <property type="match status" value="1"/>
</dbReference>
<dbReference type="InterPro" id="IPR012337">
    <property type="entry name" value="RNaseH-like_sf"/>
</dbReference>
<dbReference type="RefSeq" id="WP_281752592.1">
    <property type="nucleotide sequence ID" value="NZ_BRVP01000004.1"/>
</dbReference>
<gene>
    <name evidence="1" type="ORF">NBRC110019_07820</name>
</gene>
<dbReference type="AlphaFoldDB" id="A0A9W6EVN0"/>
<accession>A0A9W6EVN0</accession>
<sequence>MRRTPYEYYENKLGVKLSFLISDRNAVDESLKLISYNALHKRTKSATCTEKQLRRASLNFDGLVLYSSLSQEFKDRLNLRFGEPQKEVKRSWFAANYSSDRAAFDFYAAHRYGDNNEKKLSTTFIERYTYNASVLNTVIKIKTNRKAYAKALGVANLNIWESLSKDVNAFRDVDHNLPNTPGGLRRKVNAYQNEGYISLVSKKLTNNNAAKVKEDEQLALLDELLAKHTNLDNMQVASLYNTVSERIGWKTITAQTVANRKEENNLVVFAGRNGANALSNKVLMQNKRMKPSAPMLYWTLDGWDAELLYQKSTTNKSGYAVTTYTNRLTMVVVLDPFNKYPVGYAIGTHENPQLIKEALRNAMQHTQELFGNFYRPYQLQSDHYGKGNLTPIYEACSTHYTPAKVKNAKSKVIEPWFNRFNKEYCQMFDNWSGHNVSSGSANQPNDEMLNKLRHQFPDEAGCRRQLEAALEQDRAKKSEDYVNQWQAVAQEMRSQMSFETYLNFLGDTTGYSNKLMPEGLTPTINGAKLCFDSFDMEFRKQSHLDWMIKYDPADLSKVLAVNVEVKGGKIKQEIGTYQFILQQKYVQSMALADRQQDDAKQLEQVKQFNSDVMQYITDTRSKNYDILDDLFQKPALQDTLAKLILVDSHGQHKNQRNQVSGRSRELIEVEHNKTQEEKQQSWNQNQAAYHKNKVNLNDYL</sequence>
<proteinExistence type="predicted"/>
<comment type="caution">
    <text evidence="1">The sequence shown here is derived from an EMBL/GenBank/DDBJ whole genome shotgun (WGS) entry which is preliminary data.</text>
</comment>
<dbReference type="Proteomes" id="UP001143545">
    <property type="component" value="Unassembled WGS sequence"/>
</dbReference>
<reference evidence="1" key="1">
    <citation type="submission" date="2022-07" db="EMBL/GenBank/DDBJ databases">
        <title>Taxonomy of Novel Oxalotrophic and Methylotrophic Bacteria.</title>
        <authorList>
            <person name="Sahin N."/>
            <person name="Tani A."/>
        </authorList>
    </citation>
    <scope>NUCLEOTIDE SEQUENCE</scope>
    <source>
        <strain evidence="1">AM327</strain>
    </source>
</reference>
<keyword evidence="2" id="KW-1185">Reference proteome</keyword>
<protein>
    <recommendedName>
        <fullName evidence="3">Transposase</fullName>
    </recommendedName>
</protein>
<evidence type="ECO:0008006" key="3">
    <source>
        <dbReference type="Google" id="ProtNLM"/>
    </source>
</evidence>
<dbReference type="GO" id="GO:0003676">
    <property type="term" value="F:nucleic acid binding"/>
    <property type="evidence" value="ECO:0007669"/>
    <property type="project" value="InterPro"/>
</dbReference>
<dbReference type="InterPro" id="IPR036397">
    <property type="entry name" value="RNaseH_sf"/>
</dbReference>